<feature type="region of interest" description="Disordered" evidence="1">
    <location>
        <begin position="1"/>
        <end position="201"/>
    </location>
</feature>
<dbReference type="eggNOG" id="arCOG00578">
    <property type="taxonomic scope" value="Archaea"/>
</dbReference>
<keyword evidence="3" id="KW-1185">Reference proteome</keyword>
<dbReference type="KEGG" id="hlr:HALLA_19565"/>
<dbReference type="EMBL" id="CP007055">
    <property type="protein sequence ID" value="AHG00659.1"/>
    <property type="molecule type" value="Genomic_DNA"/>
</dbReference>
<dbReference type="PANTHER" id="PTHR16537">
    <property type="entry name" value="SJOEGREN SYNDROME/SCLERODERMA AUTOANTIGEN 1"/>
    <property type="match status" value="1"/>
</dbReference>
<evidence type="ECO:0000313" key="2">
    <source>
        <dbReference type="EMBL" id="AHG00659.1"/>
    </source>
</evidence>
<dbReference type="GeneID" id="25146586"/>
<dbReference type="InterPro" id="IPR009563">
    <property type="entry name" value="SSSCA1"/>
</dbReference>
<reference evidence="2 3" key="1">
    <citation type="submission" date="2014-01" db="EMBL/GenBank/DDBJ databases">
        <authorList>
            <consortium name="DOE Joint Genome Institute"/>
            <person name="Anderson I."/>
            <person name="Huntemann M."/>
            <person name="Han J."/>
            <person name="Chen A."/>
            <person name="Kyrpides N."/>
            <person name="Mavromatis K."/>
            <person name="Markowitz V."/>
            <person name="Palaniappan K."/>
            <person name="Ivanova N."/>
            <person name="Schaumberg A."/>
            <person name="Pati A."/>
            <person name="Liolios K."/>
            <person name="Nordberg H.P."/>
            <person name="Cantor M.N."/>
            <person name="Hua S.X."/>
            <person name="Woyke T."/>
        </authorList>
    </citation>
    <scope>NUCLEOTIDE SEQUENCE [LARGE SCALE GENOMIC DNA]</scope>
    <source>
        <strain evidence="2 3">XH-48</strain>
    </source>
</reference>
<feature type="compositionally biased region" description="Low complexity" evidence="1">
    <location>
        <begin position="124"/>
        <end position="139"/>
    </location>
</feature>
<dbReference type="OrthoDB" id="26305at2157"/>
<dbReference type="PATRIC" id="fig|797299.3.peg.2908"/>
<dbReference type="InterPro" id="IPR051888">
    <property type="entry name" value="UPF0148_domain"/>
</dbReference>
<proteinExistence type="predicted"/>
<dbReference type="Proteomes" id="UP000019024">
    <property type="component" value="Chromosome"/>
</dbReference>
<dbReference type="PANTHER" id="PTHR16537:SF1">
    <property type="entry name" value="PROTEIN ZNRD2"/>
    <property type="match status" value="1"/>
</dbReference>
<gene>
    <name evidence="2" type="ORF">HALLA_19565</name>
</gene>
<protein>
    <submittedName>
        <fullName evidence="2">Uncharacterized protein</fullName>
    </submittedName>
</protein>
<dbReference type="STRING" id="797299.HALLA_19565"/>
<organism evidence="2 3">
    <name type="scientific">Halostagnicola larsenii XH-48</name>
    <dbReference type="NCBI Taxonomy" id="797299"/>
    <lineage>
        <taxon>Archaea</taxon>
        <taxon>Methanobacteriati</taxon>
        <taxon>Methanobacteriota</taxon>
        <taxon>Stenosarchaea group</taxon>
        <taxon>Halobacteria</taxon>
        <taxon>Halobacteriales</taxon>
        <taxon>Natrialbaceae</taxon>
        <taxon>Halostagnicola</taxon>
    </lineage>
</organism>
<dbReference type="Pfam" id="PF06677">
    <property type="entry name" value="Auto_anti-p27"/>
    <property type="match status" value="1"/>
</dbReference>
<sequence>MSDFDKEAEREKLREKYEQDKREREATQRMSDLLLKGARMTNTHCNTCGDPLFQQNGTTFCPSCHGSAEGVEASAADESATQGSQPATAPDGQAPASGTETDAATPVDASEPVDPSEPVTPSEAAGASDTTTDQTGSTGPEQVSPAQPRDGSTEPSSPDRTPAQPPETRDGSTDPSRFAAKNRPSRGRAGDDRPAPVAVEGDLETAHDALVESLERFARKAAETDDPRYARECLEAAREASEALSALR</sequence>
<accession>W0JPX8</accession>
<name>W0JPX8_9EURY</name>
<dbReference type="RefSeq" id="WP_049953911.1">
    <property type="nucleotide sequence ID" value="NZ_CP007055.1"/>
</dbReference>
<evidence type="ECO:0000256" key="1">
    <source>
        <dbReference type="SAM" id="MobiDB-lite"/>
    </source>
</evidence>
<feature type="compositionally biased region" description="Basic and acidic residues" evidence="1">
    <location>
        <begin position="1"/>
        <end position="27"/>
    </location>
</feature>
<evidence type="ECO:0000313" key="3">
    <source>
        <dbReference type="Proteomes" id="UP000019024"/>
    </source>
</evidence>
<dbReference type="HOGENOM" id="CLU_085607_0_0_2"/>
<dbReference type="AlphaFoldDB" id="W0JPX8"/>